<evidence type="ECO:0000313" key="3">
    <source>
        <dbReference type="EMBL" id="OAF67039.1"/>
    </source>
</evidence>
<evidence type="ECO:0000259" key="2">
    <source>
        <dbReference type="PROSITE" id="PS51363"/>
    </source>
</evidence>
<dbReference type="EMBL" id="LWCA01000761">
    <property type="protein sequence ID" value="OAF67039.1"/>
    <property type="molecule type" value="Genomic_DNA"/>
</dbReference>
<feature type="region of interest" description="Disordered" evidence="1">
    <location>
        <begin position="1"/>
        <end position="41"/>
    </location>
</feature>
<name>A0A177AYF9_9BILA</name>
<dbReference type="Proteomes" id="UP000078046">
    <property type="component" value="Unassembled WGS sequence"/>
</dbReference>
<dbReference type="AlphaFoldDB" id="A0A177AYF9"/>
<proteinExistence type="predicted"/>
<keyword evidence="4" id="KW-1185">Reference proteome</keyword>
<gene>
    <name evidence="3" type="ORF">A3Q56_05249</name>
</gene>
<feature type="domain" description="W2" evidence="2">
    <location>
        <begin position="1"/>
        <end position="22"/>
    </location>
</feature>
<feature type="compositionally biased region" description="Basic and acidic residues" evidence="1">
    <location>
        <begin position="22"/>
        <end position="41"/>
    </location>
</feature>
<protein>
    <recommendedName>
        <fullName evidence="2">W2 domain-containing protein</fullName>
    </recommendedName>
</protein>
<dbReference type="PROSITE" id="PS51363">
    <property type="entry name" value="W2"/>
    <property type="match status" value="1"/>
</dbReference>
<evidence type="ECO:0000313" key="4">
    <source>
        <dbReference type="Proteomes" id="UP000078046"/>
    </source>
</evidence>
<dbReference type="InterPro" id="IPR003307">
    <property type="entry name" value="W2_domain"/>
</dbReference>
<accession>A0A177AYF9</accession>
<dbReference type="Gene3D" id="1.25.40.180">
    <property type="match status" value="1"/>
</dbReference>
<organism evidence="3 4">
    <name type="scientific">Intoshia linei</name>
    <dbReference type="NCBI Taxonomy" id="1819745"/>
    <lineage>
        <taxon>Eukaryota</taxon>
        <taxon>Metazoa</taxon>
        <taxon>Spiralia</taxon>
        <taxon>Lophotrochozoa</taxon>
        <taxon>Mesozoa</taxon>
        <taxon>Orthonectida</taxon>
        <taxon>Rhopaluridae</taxon>
        <taxon>Intoshia</taxon>
    </lineage>
</organism>
<comment type="caution">
    <text evidence="3">The sequence shown here is derived from an EMBL/GenBank/DDBJ whole genome shotgun (WGS) entry which is preliminary data.</text>
</comment>
<evidence type="ECO:0000256" key="1">
    <source>
        <dbReference type="SAM" id="MobiDB-lite"/>
    </source>
</evidence>
<sequence>MRKQTTPLIDWLQNASEESSEEKEKKSDKKENVKKSSHIEH</sequence>
<reference evidence="3 4" key="1">
    <citation type="submission" date="2016-04" db="EMBL/GenBank/DDBJ databases">
        <title>The genome of Intoshia linei affirms orthonectids as highly simplified spiralians.</title>
        <authorList>
            <person name="Mikhailov K.V."/>
            <person name="Slusarev G.S."/>
            <person name="Nikitin M.A."/>
            <person name="Logacheva M.D."/>
            <person name="Penin A."/>
            <person name="Aleoshin V."/>
            <person name="Panchin Y.V."/>
        </authorList>
    </citation>
    <scope>NUCLEOTIDE SEQUENCE [LARGE SCALE GENOMIC DNA]</scope>
    <source>
        <strain evidence="3">Intl2013</strain>
        <tissue evidence="3">Whole animal</tissue>
    </source>
</reference>